<evidence type="ECO:0000313" key="4">
    <source>
        <dbReference type="EMBL" id="WWC91262.1"/>
    </source>
</evidence>
<evidence type="ECO:0000256" key="1">
    <source>
        <dbReference type="ARBA" id="ARBA00007989"/>
    </source>
</evidence>
<protein>
    <recommendedName>
        <fullName evidence="3">Anti-proliferative protein domain-containing protein</fullName>
    </recommendedName>
</protein>
<dbReference type="GO" id="GO:0005634">
    <property type="term" value="C:nucleus"/>
    <property type="evidence" value="ECO:0007669"/>
    <property type="project" value="TreeGrafter"/>
</dbReference>
<keyword evidence="5" id="KW-1185">Reference proteome</keyword>
<dbReference type="GeneID" id="91096874"/>
<evidence type="ECO:0000256" key="2">
    <source>
        <dbReference type="SAM" id="MobiDB-lite"/>
    </source>
</evidence>
<dbReference type="AlphaFoldDB" id="A0AAX4K126"/>
<feature type="compositionally biased region" description="Low complexity" evidence="2">
    <location>
        <begin position="413"/>
        <end position="432"/>
    </location>
</feature>
<dbReference type="PANTHER" id="PTHR22978">
    <property type="entry name" value="B-CELL TRANSLOCATION GENE"/>
    <property type="match status" value="1"/>
</dbReference>
<feature type="compositionally biased region" description="Low complexity" evidence="2">
    <location>
        <begin position="326"/>
        <end position="340"/>
    </location>
</feature>
<dbReference type="PANTHER" id="PTHR22978:SF22">
    <property type="entry name" value="BTG FAMILY PROTEIN"/>
    <property type="match status" value="1"/>
</dbReference>
<feature type="compositionally biased region" description="Low complexity" evidence="2">
    <location>
        <begin position="526"/>
        <end position="557"/>
    </location>
</feature>
<dbReference type="Pfam" id="PF07742">
    <property type="entry name" value="BTG"/>
    <property type="match status" value="1"/>
</dbReference>
<dbReference type="RefSeq" id="XP_066078024.1">
    <property type="nucleotide sequence ID" value="XM_066221927.1"/>
</dbReference>
<dbReference type="InterPro" id="IPR036054">
    <property type="entry name" value="BTG-like_sf"/>
</dbReference>
<feature type="compositionally biased region" description="Polar residues" evidence="2">
    <location>
        <begin position="278"/>
        <end position="291"/>
    </location>
</feature>
<feature type="region of interest" description="Disordered" evidence="2">
    <location>
        <begin position="195"/>
        <end position="248"/>
    </location>
</feature>
<feature type="compositionally biased region" description="Low complexity" evidence="2">
    <location>
        <begin position="227"/>
        <end position="237"/>
    </location>
</feature>
<organism evidence="4 5">
    <name type="scientific">Kwoniella dendrophila CBS 6074</name>
    <dbReference type="NCBI Taxonomy" id="1295534"/>
    <lineage>
        <taxon>Eukaryota</taxon>
        <taxon>Fungi</taxon>
        <taxon>Dikarya</taxon>
        <taxon>Basidiomycota</taxon>
        <taxon>Agaricomycotina</taxon>
        <taxon>Tremellomycetes</taxon>
        <taxon>Tremellales</taxon>
        <taxon>Cryptococcaceae</taxon>
        <taxon>Kwoniella</taxon>
    </lineage>
</organism>
<dbReference type="Gene3D" id="3.90.640.90">
    <property type="entry name" value="Anti-proliferative protein, N-terminal domain"/>
    <property type="match status" value="1"/>
</dbReference>
<proteinExistence type="inferred from homology"/>
<feature type="compositionally biased region" description="Low complexity" evidence="2">
    <location>
        <begin position="267"/>
        <end position="277"/>
    </location>
</feature>
<feature type="region of interest" description="Disordered" evidence="2">
    <location>
        <begin position="267"/>
        <end position="432"/>
    </location>
</feature>
<dbReference type="Proteomes" id="UP001355207">
    <property type="component" value="Chromosome 8"/>
</dbReference>
<name>A0AAX4K126_9TREE</name>
<feature type="compositionally biased region" description="Low complexity" evidence="2">
    <location>
        <begin position="445"/>
        <end position="459"/>
    </location>
</feature>
<dbReference type="EMBL" id="CP144105">
    <property type="protein sequence ID" value="WWC91262.1"/>
    <property type="molecule type" value="Genomic_DNA"/>
</dbReference>
<gene>
    <name evidence="4" type="ORF">L201_006205</name>
</gene>
<feature type="region of interest" description="Disordered" evidence="2">
    <location>
        <begin position="445"/>
        <end position="469"/>
    </location>
</feature>
<feature type="domain" description="Anti-proliferative protein" evidence="3">
    <location>
        <begin position="50"/>
        <end position="158"/>
    </location>
</feature>
<sequence>MSNNPSPALGNSSPLPSLNRKLSTNEVLTSNNNVGSSVSNLDLSLPTALSYLIQHLIQPLSIHYSHLILLSLRDDLIERLTLVYSNTWEGSHPQLGSGFRSLICNKHLGLPKPLKQSSKKIGIDEDLWKNSISSKKQNGRGEEWQCWCDPGQVTWRWGGWEWEDIGYEPTKVIKEPFQIIWQSSSSLSPPISTAIPNAPTHTPARTSHAIPIKAPTPMGPPTPGPGPVAAAPALYAIPPTPSHRPNQVLNENEDLLPAFSNLGLGRPSGSLGGNRSNIPSGWTSSTGSRETSYGDVSFEHQSSDDDEHERDRSKAPSRSSSHRGSESTSSITSSVSDSNSGHTQLLAPSSRPNSADPFSIPPLSSLTIKDKENRSRKITPPTSNQMRGRTPSPNTQSNKDNSSITPQTDNTLTPSTTVNQQTPTVTPYDGGNVTVLGGGVKLGGLSNSANSSRPSSVMSHHGRSRSPSVSITSRALNTVTGPDGLPTTTSSRKQRTRRRIMPTYLGHLNQPGVGGPILGVFGQFQGTTNPSTSTPSKTGGTSVGVGVSPPPINVVGGRSVSLPTTMPRMG</sequence>
<feature type="region of interest" description="Disordered" evidence="2">
    <location>
        <begin position="524"/>
        <end position="570"/>
    </location>
</feature>
<evidence type="ECO:0000259" key="3">
    <source>
        <dbReference type="Pfam" id="PF07742"/>
    </source>
</evidence>
<dbReference type="GO" id="GO:0005737">
    <property type="term" value="C:cytoplasm"/>
    <property type="evidence" value="ECO:0007669"/>
    <property type="project" value="TreeGrafter"/>
</dbReference>
<dbReference type="InterPro" id="IPR033332">
    <property type="entry name" value="BTG"/>
</dbReference>
<evidence type="ECO:0000313" key="5">
    <source>
        <dbReference type="Proteomes" id="UP001355207"/>
    </source>
</evidence>
<feature type="compositionally biased region" description="Basic and acidic residues" evidence="2">
    <location>
        <begin position="297"/>
        <end position="314"/>
    </location>
</feature>
<comment type="similarity">
    <text evidence="1">Belongs to the BTG family.</text>
</comment>
<feature type="compositionally biased region" description="Pro residues" evidence="2">
    <location>
        <begin position="217"/>
        <end position="226"/>
    </location>
</feature>
<feature type="compositionally biased region" description="Polar residues" evidence="2">
    <location>
        <begin position="341"/>
        <end position="353"/>
    </location>
</feature>
<dbReference type="InterPro" id="IPR002087">
    <property type="entry name" value="Anti_prolifrtn"/>
</dbReference>
<reference evidence="4 5" key="1">
    <citation type="submission" date="2024-01" db="EMBL/GenBank/DDBJ databases">
        <title>Comparative genomics of Cryptococcus and Kwoniella reveals pathogenesis evolution and contrasting modes of karyotype evolution via chromosome fusion or intercentromeric recombination.</title>
        <authorList>
            <person name="Coelho M.A."/>
            <person name="David-Palma M."/>
            <person name="Shea T."/>
            <person name="Bowers K."/>
            <person name="McGinley-Smith S."/>
            <person name="Mohammad A.W."/>
            <person name="Gnirke A."/>
            <person name="Yurkov A.M."/>
            <person name="Nowrousian M."/>
            <person name="Sun S."/>
            <person name="Cuomo C.A."/>
            <person name="Heitman J."/>
        </authorList>
    </citation>
    <scope>NUCLEOTIDE SEQUENCE [LARGE SCALE GENOMIC DNA]</scope>
    <source>
        <strain evidence="4 5">CBS 6074</strain>
    </source>
</reference>
<accession>A0AAX4K126</accession>
<feature type="compositionally biased region" description="Polar residues" evidence="2">
    <location>
        <begin position="380"/>
        <end position="412"/>
    </location>
</feature>
<dbReference type="SUPFAM" id="SSF160696">
    <property type="entry name" value="BTG domain-like"/>
    <property type="match status" value="1"/>
</dbReference>